<name>A0A8H9LAM8_9DEIO</name>
<proteinExistence type="predicted"/>
<dbReference type="EMBL" id="BMQG01000030">
    <property type="protein sequence ID" value="GGM59589.1"/>
    <property type="molecule type" value="Genomic_DNA"/>
</dbReference>
<evidence type="ECO:0000313" key="1">
    <source>
        <dbReference type="EMBL" id="GGM59589.1"/>
    </source>
</evidence>
<dbReference type="Proteomes" id="UP000600547">
    <property type="component" value="Unassembled WGS sequence"/>
</dbReference>
<keyword evidence="2" id="KW-1185">Reference proteome</keyword>
<gene>
    <name evidence="1" type="ORF">GCM10008956_39070</name>
</gene>
<evidence type="ECO:0000313" key="2">
    <source>
        <dbReference type="Proteomes" id="UP000600547"/>
    </source>
</evidence>
<sequence length="157" mass="17200">MKGRVKRGSAGVFRKRAEALRKNLPALATQGARTAQLHARRGVMLNVYDTERGEYRRSRDLLRSIYANGEANGSSVGIQVGASAPYASFIEYGTGPMGLSPEQLNGYLEVLPPGGLLRFGRSGRAYLLPGPFISPALFAARHLTQQRARQLLQDLWT</sequence>
<accession>A0A8H9LAM8</accession>
<dbReference type="RefSeq" id="WP_189062873.1">
    <property type="nucleotide sequence ID" value="NZ_BMQG01000030.1"/>
</dbReference>
<organism evidence="1 2">
    <name type="scientific">Deinococcus arenae</name>
    <dbReference type="NCBI Taxonomy" id="1452751"/>
    <lineage>
        <taxon>Bacteria</taxon>
        <taxon>Thermotogati</taxon>
        <taxon>Deinococcota</taxon>
        <taxon>Deinococci</taxon>
        <taxon>Deinococcales</taxon>
        <taxon>Deinococcaceae</taxon>
        <taxon>Deinococcus</taxon>
    </lineage>
</organism>
<protein>
    <submittedName>
        <fullName evidence="1">Uncharacterized protein</fullName>
    </submittedName>
</protein>
<reference evidence="2" key="1">
    <citation type="journal article" date="2019" name="Int. J. Syst. Evol. Microbiol.">
        <title>The Global Catalogue of Microorganisms (GCM) 10K type strain sequencing project: providing services to taxonomists for standard genome sequencing and annotation.</title>
        <authorList>
            <consortium name="The Broad Institute Genomics Platform"/>
            <consortium name="The Broad Institute Genome Sequencing Center for Infectious Disease"/>
            <person name="Wu L."/>
            <person name="Ma J."/>
        </authorList>
    </citation>
    <scope>NUCLEOTIDE SEQUENCE [LARGE SCALE GENOMIC DNA]</scope>
    <source>
        <strain evidence="2">JCM 31047</strain>
    </source>
</reference>
<comment type="caution">
    <text evidence="1">The sequence shown here is derived from an EMBL/GenBank/DDBJ whole genome shotgun (WGS) entry which is preliminary data.</text>
</comment>
<dbReference type="AlphaFoldDB" id="A0A8H9LAM8"/>